<dbReference type="Gene3D" id="3.90.550.10">
    <property type="entry name" value="Spore Coat Polysaccharide Biosynthesis Protein SpsA, Chain A"/>
    <property type="match status" value="1"/>
</dbReference>
<dbReference type="SUPFAM" id="SSF53448">
    <property type="entry name" value="Nucleotide-diphospho-sugar transferases"/>
    <property type="match status" value="1"/>
</dbReference>
<sequence>MNAKIDTAMIMAAGLGTRMRPLTEHKPKPLVEVAGKTLIDHVLDKARAAGISNVVVNVHYLPEQVEAHMERHASDLAVKISDERELLMETGGGLVQAQHLIDAEPFYCLNSDAIWTDEGAQDGLSRLAHAWDGERMDGLLLLVPKERAFQHPGKGDFFLDDEQRLVRRGERDSAPYVYTGNQLISHRLLREAPQEPFSTNKLWDRAISEGRLFGLVHIGDWYDIGSPQAIAPTEAALAVHG</sequence>
<accession>A0ABW4MFI9</accession>
<dbReference type="InterPro" id="IPR050065">
    <property type="entry name" value="GlmU-like"/>
</dbReference>
<reference evidence="5" key="1">
    <citation type="journal article" date="2019" name="Int. J. Syst. Evol. Microbiol.">
        <title>The Global Catalogue of Microorganisms (GCM) 10K type strain sequencing project: providing services to taxonomists for standard genome sequencing and annotation.</title>
        <authorList>
            <consortium name="The Broad Institute Genomics Platform"/>
            <consortium name="The Broad Institute Genome Sequencing Center for Infectious Disease"/>
            <person name="Wu L."/>
            <person name="Ma J."/>
        </authorList>
    </citation>
    <scope>NUCLEOTIDE SEQUENCE [LARGE SCALE GENOMIC DNA]</scope>
    <source>
        <strain evidence="5">CGMCC 1.12449</strain>
    </source>
</reference>
<gene>
    <name evidence="4" type="ORF">ACFSAG_05595</name>
</gene>
<dbReference type="PANTHER" id="PTHR43584">
    <property type="entry name" value="NUCLEOTIDYL TRANSFERASE"/>
    <property type="match status" value="1"/>
</dbReference>
<dbReference type="Proteomes" id="UP001597215">
    <property type="component" value="Unassembled WGS sequence"/>
</dbReference>
<evidence type="ECO:0000313" key="4">
    <source>
        <dbReference type="EMBL" id="MFD1766312.1"/>
    </source>
</evidence>
<protein>
    <submittedName>
        <fullName evidence="4">Nucleotidyltransferase family protein</fullName>
    </submittedName>
</protein>
<dbReference type="InterPro" id="IPR005835">
    <property type="entry name" value="NTP_transferase_dom"/>
</dbReference>
<dbReference type="RefSeq" id="WP_381512272.1">
    <property type="nucleotide sequence ID" value="NZ_JBHUEL010000004.1"/>
</dbReference>
<comment type="caution">
    <text evidence="4">The sequence shown here is derived from an EMBL/GenBank/DDBJ whole genome shotgun (WGS) entry which is preliminary data.</text>
</comment>
<keyword evidence="2" id="KW-0548">Nucleotidyltransferase</keyword>
<dbReference type="Pfam" id="PF00483">
    <property type="entry name" value="NTP_transferase"/>
    <property type="match status" value="1"/>
</dbReference>
<keyword evidence="5" id="KW-1185">Reference proteome</keyword>
<evidence type="ECO:0000256" key="1">
    <source>
        <dbReference type="ARBA" id="ARBA00022679"/>
    </source>
</evidence>
<keyword evidence="1" id="KW-0808">Transferase</keyword>
<evidence type="ECO:0000259" key="3">
    <source>
        <dbReference type="Pfam" id="PF00483"/>
    </source>
</evidence>
<evidence type="ECO:0000313" key="5">
    <source>
        <dbReference type="Proteomes" id="UP001597215"/>
    </source>
</evidence>
<dbReference type="InterPro" id="IPR029044">
    <property type="entry name" value="Nucleotide-diphossugar_trans"/>
</dbReference>
<organism evidence="4 5">
    <name type="scientific">Sphingorhabdus buctiana</name>
    <dbReference type="NCBI Taxonomy" id="1508805"/>
    <lineage>
        <taxon>Bacteria</taxon>
        <taxon>Pseudomonadati</taxon>
        <taxon>Pseudomonadota</taxon>
        <taxon>Alphaproteobacteria</taxon>
        <taxon>Sphingomonadales</taxon>
        <taxon>Sphingomonadaceae</taxon>
        <taxon>Sphingorhabdus</taxon>
    </lineage>
</organism>
<name>A0ABW4MFI9_9SPHN</name>
<dbReference type="CDD" id="cd06422">
    <property type="entry name" value="NTP_transferase_like_1"/>
    <property type="match status" value="1"/>
</dbReference>
<proteinExistence type="predicted"/>
<evidence type="ECO:0000256" key="2">
    <source>
        <dbReference type="ARBA" id="ARBA00022695"/>
    </source>
</evidence>
<dbReference type="EMBL" id="JBHUEL010000004">
    <property type="protein sequence ID" value="MFD1766312.1"/>
    <property type="molecule type" value="Genomic_DNA"/>
</dbReference>
<dbReference type="PANTHER" id="PTHR43584:SF8">
    <property type="entry name" value="N-ACETYLMURAMATE ALPHA-1-PHOSPHATE URIDYLYLTRANSFERASE"/>
    <property type="match status" value="1"/>
</dbReference>
<feature type="domain" description="Nucleotidyl transferase" evidence="3">
    <location>
        <begin position="8"/>
        <end position="119"/>
    </location>
</feature>